<gene>
    <name evidence="1" type="ORF">GGQ55_002366</name>
</gene>
<dbReference type="InterPro" id="IPR038144">
    <property type="entry name" value="IPI"/>
</dbReference>
<evidence type="ECO:0000313" key="2">
    <source>
        <dbReference type="Proteomes" id="UP000541969"/>
    </source>
</evidence>
<evidence type="ECO:0000313" key="1">
    <source>
        <dbReference type="EMBL" id="NYJ06088.1"/>
    </source>
</evidence>
<dbReference type="Gene3D" id="2.60.40.2360">
    <property type="entry name" value="Intracellular proteinase inhibitor BsuPI"/>
    <property type="match status" value="1"/>
</dbReference>
<protein>
    <recommendedName>
        <fullName evidence="3">MucR family transcriptional regulator</fullName>
    </recommendedName>
</protein>
<reference evidence="1 2" key="1">
    <citation type="submission" date="2020-07" db="EMBL/GenBank/DDBJ databases">
        <title>Sequencing the genomes of 1000 actinobacteria strains.</title>
        <authorList>
            <person name="Klenk H.-P."/>
        </authorList>
    </citation>
    <scope>NUCLEOTIDE SEQUENCE [LARGE SCALE GENOMIC DNA]</scope>
    <source>
        <strain evidence="1 2">DSM 104001</strain>
    </source>
</reference>
<comment type="caution">
    <text evidence="1">The sequence shown here is derived from an EMBL/GenBank/DDBJ whole genome shotgun (WGS) entry which is preliminary data.</text>
</comment>
<name>A0A853CIH9_9ACTN</name>
<evidence type="ECO:0008006" key="3">
    <source>
        <dbReference type="Google" id="ProtNLM"/>
    </source>
</evidence>
<dbReference type="AlphaFoldDB" id="A0A853CIH9"/>
<dbReference type="Proteomes" id="UP000541969">
    <property type="component" value="Unassembled WGS sequence"/>
</dbReference>
<sequence>MLHPVGPLPASVYWRRRVLVLTLLVSVLGGGGWVGYAVATGRFDDGTTTVAATSSAPPATPALERVVPSLAGVQLPTGAASTTANPPSTAAAGPCTDDMITVEVRAPAGVAVGTQATFVLLVSNVATVPCIRSFDEQLQELVLRDLAGNRIWGSHDCRADTSDVRRTLAPAEVVSFSVEWSGLTSEPTCTAPRMPPPPGAYLLQGRLGTENSAVAQISIA</sequence>
<dbReference type="RefSeq" id="WP_179716963.1">
    <property type="nucleotide sequence ID" value="NZ_JACBZT010000001.1"/>
</dbReference>
<keyword evidence="2" id="KW-1185">Reference proteome</keyword>
<organism evidence="1 2">
    <name type="scientific">Petropleomorpha daqingensis</name>
    <dbReference type="NCBI Taxonomy" id="2026353"/>
    <lineage>
        <taxon>Bacteria</taxon>
        <taxon>Bacillati</taxon>
        <taxon>Actinomycetota</taxon>
        <taxon>Actinomycetes</taxon>
        <taxon>Geodermatophilales</taxon>
        <taxon>Geodermatophilaceae</taxon>
        <taxon>Petropleomorpha</taxon>
    </lineage>
</organism>
<proteinExistence type="predicted"/>
<dbReference type="EMBL" id="JACBZT010000001">
    <property type="protein sequence ID" value="NYJ06088.1"/>
    <property type="molecule type" value="Genomic_DNA"/>
</dbReference>
<accession>A0A853CIH9</accession>